<organism evidence="1 2">
    <name type="scientific">Kocuria turfanensis</name>
    <dbReference type="NCBI Taxonomy" id="388357"/>
    <lineage>
        <taxon>Bacteria</taxon>
        <taxon>Bacillati</taxon>
        <taxon>Actinomycetota</taxon>
        <taxon>Actinomycetes</taxon>
        <taxon>Micrococcales</taxon>
        <taxon>Micrococcaceae</taxon>
        <taxon>Kocuria</taxon>
    </lineage>
</organism>
<proteinExistence type="predicted"/>
<dbReference type="Pfam" id="PF16259">
    <property type="entry name" value="DUF4913"/>
    <property type="match status" value="1"/>
</dbReference>
<name>A0A512IIP8_9MICC</name>
<protein>
    <recommendedName>
        <fullName evidence="3">DUF4913 domain-containing protein</fullName>
    </recommendedName>
</protein>
<evidence type="ECO:0008006" key="3">
    <source>
        <dbReference type="Google" id="ProtNLM"/>
    </source>
</evidence>
<evidence type="ECO:0000313" key="1">
    <source>
        <dbReference type="EMBL" id="GEO97518.1"/>
    </source>
</evidence>
<sequence length="123" mass="14433">MSEQQAETEHADTEQAYTPEEFVEWVERLIARVESVDMDQAMRWCPQWWAHTEAVDRFKALYEEWIGCQANGGMSSWWVNHFDRHAAVLFTKRGPFGECGTSHVEKGFRRTLACEHPPADWSW</sequence>
<accession>A0A512IIP8</accession>
<evidence type="ECO:0000313" key="2">
    <source>
        <dbReference type="Proteomes" id="UP000321103"/>
    </source>
</evidence>
<dbReference type="InterPro" id="IPR032584">
    <property type="entry name" value="DUF4913"/>
</dbReference>
<reference evidence="1 2" key="1">
    <citation type="submission" date="2019-07" db="EMBL/GenBank/DDBJ databases">
        <title>Whole genome shotgun sequence of Kocuria turfanensis NBRC 107627.</title>
        <authorList>
            <person name="Hosoyama A."/>
            <person name="Uohara A."/>
            <person name="Ohji S."/>
            <person name="Ichikawa N."/>
        </authorList>
    </citation>
    <scope>NUCLEOTIDE SEQUENCE [LARGE SCALE GENOMIC DNA]</scope>
    <source>
        <strain evidence="1 2">NBRC 107627</strain>
    </source>
</reference>
<dbReference type="STRING" id="388357.GCA_001580365_03520"/>
<dbReference type="RefSeq" id="WP_062737196.1">
    <property type="nucleotide sequence ID" value="NZ_BJZS01000139.1"/>
</dbReference>
<dbReference type="AlphaFoldDB" id="A0A512IIP8"/>
<dbReference type="Proteomes" id="UP000321103">
    <property type="component" value="Unassembled WGS sequence"/>
</dbReference>
<keyword evidence="2" id="KW-1185">Reference proteome</keyword>
<dbReference type="EMBL" id="BJZS01000139">
    <property type="protein sequence ID" value="GEO97518.1"/>
    <property type="molecule type" value="Genomic_DNA"/>
</dbReference>
<gene>
    <name evidence="1" type="ORF">KTU01_36410</name>
</gene>
<comment type="caution">
    <text evidence="1">The sequence shown here is derived from an EMBL/GenBank/DDBJ whole genome shotgun (WGS) entry which is preliminary data.</text>
</comment>